<organism evidence="2 3">
    <name type="scientific">Nicoliella lavandulae</name>
    <dbReference type="NCBI Taxonomy" id="3082954"/>
    <lineage>
        <taxon>Bacteria</taxon>
        <taxon>Bacillati</taxon>
        <taxon>Bacillota</taxon>
        <taxon>Bacilli</taxon>
        <taxon>Lactobacillales</taxon>
        <taxon>Lactobacillaceae</taxon>
        <taxon>Nicoliella</taxon>
    </lineage>
</organism>
<evidence type="ECO:0000256" key="1">
    <source>
        <dbReference type="SAM" id="SignalP"/>
    </source>
</evidence>
<keyword evidence="3" id="KW-1185">Reference proteome</keyword>
<evidence type="ECO:0000313" key="3">
    <source>
        <dbReference type="Proteomes" id="UP001370590"/>
    </source>
</evidence>
<feature type="signal peptide" evidence="1">
    <location>
        <begin position="1"/>
        <end position="28"/>
    </location>
</feature>
<keyword evidence="1" id="KW-0732">Signal</keyword>
<proteinExistence type="predicted"/>
<protein>
    <submittedName>
        <fullName evidence="2">Uncharacterized protein</fullName>
    </submittedName>
</protein>
<sequence>MKVKKKLIGLALAGLIVISALPSTTASAKLTVKKTVPSAYHGNWYAANKKNHRELIYISNKYVITGTYSKFNLKKNQVKLNYETGYLPKNTGSTKLVIKKGSAGDGQYGTTYTFNQGDDIDEQLPTFWTSKMKISGKLQTVLKAYSNYGEVKVYTKVPVSKDYSYKIKTSNVGSEIGK</sequence>
<dbReference type="RefSeq" id="WP_339960817.1">
    <property type="nucleotide sequence ID" value="NZ_JAWMWH010000003.1"/>
</dbReference>
<name>A0ABU8SM41_9LACO</name>
<evidence type="ECO:0000313" key="2">
    <source>
        <dbReference type="EMBL" id="MEJ6400968.1"/>
    </source>
</evidence>
<gene>
    <name evidence="2" type="ORF">R4146_07400</name>
</gene>
<reference evidence="2 3" key="1">
    <citation type="submission" date="2023-10" db="EMBL/GenBank/DDBJ databases">
        <title>Nicoliella lavandulae sp. nov. isolated from Lavandula angustifolia flowers.</title>
        <authorList>
            <person name="Alcantara C."/>
            <person name="Zuniga M."/>
            <person name="Landete J.M."/>
            <person name="Monedero V."/>
        </authorList>
    </citation>
    <scope>NUCLEOTIDE SEQUENCE [LARGE SCALE GENOMIC DNA]</scope>
    <source>
        <strain evidence="2 3">Es01</strain>
    </source>
</reference>
<comment type="caution">
    <text evidence="2">The sequence shown here is derived from an EMBL/GenBank/DDBJ whole genome shotgun (WGS) entry which is preliminary data.</text>
</comment>
<accession>A0ABU8SM41</accession>
<feature type="chain" id="PRO_5045766343" evidence="1">
    <location>
        <begin position="29"/>
        <end position="178"/>
    </location>
</feature>
<dbReference type="EMBL" id="JAWMWH010000003">
    <property type="protein sequence ID" value="MEJ6400968.1"/>
    <property type="molecule type" value="Genomic_DNA"/>
</dbReference>
<dbReference type="Proteomes" id="UP001370590">
    <property type="component" value="Unassembled WGS sequence"/>
</dbReference>